<dbReference type="AlphaFoldDB" id="A0AAE0IMQ1"/>
<dbReference type="InterPro" id="IPR009449">
    <property type="entry name" value="Sec2_N"/>
</dbReference>
<dbReference type="Pfam" id="PF06428">
    <property type="entry name" value="Sec2p"/>
    <property type="match status" value="1"/>
</dbReference>
<feature type="compositionally biased region" description="Low complexity" evidence="3">
    <location>
        <begin position="81"/>
        <end position="105"/>
    </location>
</feature>
<dbReference type="GO" id="GO:0051286">
    <property type="term" value="C:cell tip"/>
    <property type="evidence" value="ECO:0007669"/>
    <property type="project" value="TreeGrafter"/>
</dbReference>
<evidence type="ECO:0000256" key="3">
    <source>
        <dbReference type="SAM" id="MobiDB-lite"/>
    </source>
</evidence>
<dbReference type="GO" id="GO:0070319">
    <property type="term" value="C:Golgi to plasma membrane transport vesicle"/>
    <property type="evidence" value="ECO:0007669"/>
    <property type="project" value="TreeGrafter"/>
</dbReference>
<evidence type="ECO:0000256" key="1">
    <source>
        <dbReference type="ARBA" id="ARBA00023054"/>
    </source>
</evidence>
<dbReference type="Proteomes" id="UP001286456">
    <property type="component" value="Unassembled WGS sequence"/>
</dbReference>
<dbReference type="PANTHER" id="PTHR14430:SF4">
    <property type="entry name" value="GDP_GTP EXCHANGE FACTOR SEC2 N-TERMINAL DOMAIN-CONTAINING PROTEIN"/>
    <property type="match status" value="1"/>
</dbReference>
<feature type="compositionally biased region" description="Basic and acidic residues" evidence="3">
    <location>
        <begin position="268"/>
        <end position="287"/>
    </location>
</feature>
<dbReference type="Gene3D" id="6.10.140.910">
    <property type="match status" value="1"/>
</dbReference>
<keyword evidence="6" id="KW-1185">Reference proteome</keyword>
<reference evidence="5" key="1">
    <citation type="journal article" date="2023" name="Mol. Phylogenet. Evol.">
        <title>Genome-scale phylogeny and comparative genomics of the fungal order Sordariales.</title>
        <authorList>
            <person name="Hensen N."/>
            <person name="Bonometti L."/>
            <person name="Westerberg I."/>
            <person name="Brannstrom I.O."/>
            <person name="Guillou S."/>
            <person name="Cros-Aarteil S."/>
            <person name="Calhoun S."/>
            <person name="Haridas S."/>
            <person name="Kuo A."/>
            <person name="Mondo S."/>
            <person name="Pangilinan J."/>
            <person name="Riley R."/>
            <person name="LaButti K."/>
            <person name="Andreopoulos B."/>
            <person name="Lipzen A."/>
            <person name="Chen C."/>
            <person name="Yan M."/>
            <person name="Daum C."/>
            <person name="Ng V."/>
            <person name="Clum A."/>
            <person name="Steindorff A."/>
            <person name="Ohm R.A."/>
            <person name="Martin F."/>
            <person name="Silar P."/>
            <person name="Natvig D.O."/>
            <person name="Lalanne C."/>
            <person name="Gautier V."/>
            <person name="Ament-Velasquez S.L."/>
            <person name="Kruys A."/>
            <person name="Hutchinson M.I."/>
            <person name="Powell A.J."/>
            <person name="Barry K."/>
            <person name="Miller A.N."/>
            <person name="Grigoriev I.V."/>
            <person name="Debuchy R."/>
            <person name="Gladieux P."/>
            <person name="Hiltunen Thoren M."/>
            <person name="Johannesson H."/>
        </authorList>
    </citation>
    <scope>NUCLEOTIDE SEQUENCE</scope>
    <source>
        <strain evidence="5">SMH4131-1</strain>
    </source>
</reference>
<feature type="region of interest" description="Disordered" evidence="3">
    <location>
        <begin position="256"/>
        <end position="287"/>
    </location>
</feature>
<dbReference type="SUPFAM" id="SSF144284">
    <property type="entry name" value="Sec2 N-terminal region"/>
    <property type="match status" value="1"/>
</dbReference>
<proteinExistence type="predicted"/>
<organism evidence="5 6">
    <name type="scientific">Cercophora scortea</name>
    <dbReference type="NCBI Taxonomy" id="314031"/>
    <lineage>
        <taxon>Eukaryota</taxon>
        <taxon>Fungi</taxon>
        <taxon>Dikarya</taxon>
        <taxon>Ascomycota</taxon>
        <taxon>Pezizomycotina</taxon>
        <taxon>Sordariomycetes</taxon>
        <taxon>Sordariomycetidae</taxon>
        <taxon>Sordariales</taxon>
        <taxon>Lasiosphaeriaceae</taxon>
        <taxon>Cercophora</taxon>
    </lineage>
</organism>
<dbReference type="EMBL" id="JAUEPO010000003">
    <property type="protein sequence ID" value="KAK3327216.1"/>
    <property type="molecule type" value="Genomic_DNA"/>
</dbReference>
<evidence type="ECO:0000313" key="5">
    <source>
        <dbReference type="EMBL" id="KAK3327216.1"/>
    </source>
</evidence>
<feature type="compositionally biased region" description="Low complexity" evidence="3">
    <location>
        <begin position="146"/>
        <end position="166"/>
    </location>
</feature>
<dbReference type="PANTHER" id="PTHR14430">
    <property type="entry name" value="RABIN3-RELATED"/>
    <property type="match status" value="1"/>
</dbReference>
<sequence length="287" mass="30518">MTLTTSPPCCPRCGFNLPLAPSSNDTTQSALLEAQNTIADLQAQVRLLNQKASAAVDRWADYEDELAALRASVAAPPQTPPRSLASPTTTTTPRTTTTTTTSASSFLPAAAATRLSAFLSPRKTAPAPLAAMAMALKPHPTARSGSAPTPLLSPSPALTSPTPSTATTEDLLEALSREQALRLDAENRLSETSREVEDLSVTLFEQANEMVATERRARAALEERVETLERREGEKKRRLARLEGAMERIERVRRLLGTQAGGGGETVFEGRGEKGGEEGGKGLKAES</sequence>
<comment type="caution">
    <text evidence="5">The sequence shown here is derived from an EMBL/GenBank/DDBJ whole genome shotgun (WGS) entry which is preliminary data.</text>
</comment>
<dbReference type="InterPro" id="IPR040351">
    <property type="entry name" value="RAB3IL/RAB3IP/Sec2"/>
</dbReference>
<dbReference type="GO" id="GO:0006887">
    <property type="term" value="P:exocytosis"/>
    <property type="evidence" value="ECO:0007669"/>
    <property type="project" value="TreeGrafter"/>
</dbReference>
<keyword evidence="1 2" id="KW-0175">Coiled coil</keyword>
<evidence type="ECO:0000256" key="2">
    <source>
        <dbReference type="SAM" id="Coils"/>
    </source>
</evidence>
<dbReference type="GO" id="GO:0005085">
    <property type="term" value="F:guanyl-nucleotide exchange factor activity"/>
    <property type="evidence" value="ECO:0007669"/>
    <property type="project" value="InterPro"/>
</dbReference>
<feature type="coiled-coil region" evidence="2">
    <location>
        <begin position="175"/>
        <end position="245"/>
    </location>
</feature>
<reference evidence="5" key="2">
    <citation type="submission" date="2023-06" db="EMBL/GenBank/DDBJ databases">
        <authorList>
            <consortium name="Lawrence Berkeley National Laboratory"/>
            <person name="Haridas S."/>
            <person name="Hensen N."/>
            <person name="Bonometti L."/>
            <person name="Westerberg I."/>
            <person name="Brannstrom I.O."/>
            <person name="Guillou S."/>
            <person name="Cros-Aarteil S."/>
            <person name="Calhoun S."/>
            <person name="Kuo A."/>
            <person name="Mondo S."/>
            <person name="Pangilinan J."/>
            <person name="Riley R."/>
            <person name="Labutti K."/>
            <person name="Andreopoulos B."/>
            <person name="Lipzen A."/>
            <person name="Chen C."/>
            <person name="Yanf M."/>
            <person name="Daum C."/>
            <person name="Ng V."/>
            <person name="Clum A."/>
            <person name="Steindorff A."/>
            <person name="Ohm R."/>
            <person name="Martin F."/>
            <person name="Silar P."/>
            <person name="Natvig D."/>
            <person name="Lalanne C."/>
            <person name="Gautier V."/>
            <person name="Ament-Velasquez S.L."/>
            <person name="Kruys A."/>
            <person name="Hutchinson M.I."/>
            <person name="Powell A.J."/>
            <person name="Barry K."/>
            <person name="Miller A.N."/>
            <person name="Grigoriev I.V."/>
            <person name="Debuchy R."/>
            <person name="Gladieux P."/>
            <person name="Thoren M.H."/>
            <person name="Johannesson H."/>
        </authorList>
    </citation>
    <scope>NUCLEOTIDE SEQUENCE</scope>
    <source>
        <strain evidence="5">SMH4131-1</strain>
    </source>
</reference>
<feature type="domain" description="GDP/GTP exchange factor Sec2 N-terminal" evidence="4">
    <location>
        <begin position="167"/>
        <end position="243"/>
    </location>
</feature>
<feature type="region of interest" description="Disordered" evidence="3">
    <location>
        <begin position="72"/>
        <end position="105"/>
    </location>
</feature>
<feature type="region of interest" description="Disordered" evidence="3">
    <location>
        <begin position="140"/>
        <end position="166"/>
    </location>
</feature>
<name>A0AAE0IMQ1_9PEZI</name>
<evidence type="ECO:0000259" key="4">
    <source>
        <dbReference type="Pfam" id="PF06428"/>
    </source>
</evidence>
<accession>A0AAE0IMQ1</accession>
<feature type="coiled-coil region" evidence="2">
    <location>
        <begin position="24"/>
        <end position="58"/>
    </location>
</feature>
<protein>
    <recommendedName>
        <fullName evidence="4">GDP/GTP exchange factor Sec2 N-terminal domain-containing protein</fullName>
    </recommendedName>
</protein>
<gene>
    <name evidence="5" type="ORF">B0T19DRAFT_475051</name>
</gene>
<evidence type="ECO:0000313" key="6">
    <source>
        <dbReference type="Proteomes" id="UP001286456"/>
    </source>
</evidence>